<evidence type="ECO:0000313" key="2">
    <source>
        <dbReference type="Proteomes" id="UP000580250"/>
    </source>
</evidence>
<dbReference type="AlphaFoldDB" id="A0A6V7TNA6"/>
<sequence>MGQSTKLYLYKKYLHYNHNNYKSKSAENRLLSEFIFNEFRKIERFDDEIILENKKLCEVINIKTKWLRTKIFEDDQFSKKTICLLNRFGLIVATIAYRNIIKVSKTKNSHKRELTIPQFKLWEGKECENKEDQEDALDMVRKEIEPYHVNFIVNNNEINDYLKPLGRKCRINRLISTTNMLYNTNALNSQTHVEHFYDALFNLNKSVAYSNRIAANYFIWYKWVDEMLKNICEKNNKNILSTWESEEIKAKIINNYDCIFDLNEEDSEEKQLERLENIEEFLLKIQFKIKSFILNLQNKKTKKVENKNDFDYWGNLLNKYLFEEEELNIKNWKKVVKVEYKNWIKELNLKWLLEFLDENNDKKYSTEKVTEYFKQKMRKGLGLF</sequence>
<organism evidence="1 2">
    <name type="scientific">Meloidogyne enterolobii</name>
    <name type="common">Root-knot nematode worm</name>
    <name type="synonym">Meloidogyne mayaguensis</name>
    <dbReference type="NCBI Taxonomy" id="390850"/>
    <lineage>
        <taxon>Eukaryota</taxon>
        <taxon>Metazoa</taxon>
        <taxon>Ecdysozoa</taxon>
        <taxon>Nematoda</taxon>
        <taxon>Chromadorea</taxon>
        <taxon>Rhabditida</taxon>
        <taxon>Tylenchina</taxon>
        <taxon>Tylenchomorpha</taxon>
        <taxon>Tylenchoidea</taxon>
        <taxon>Meloidogynidae</taxon>
        <taxon>Meloidogyninae</taxon>
        <taxon>Meloidogyne</taxon>
    </lineage>
</organism>
<name>A0A6V7TNA6_MELEN</name>
<reference evidence="1 2" key="1">
    <citation type="submission" date="2020-08" db="EMBL/GenBank/DDBJ databases">
        <authorList>
            <person name="Koutsovoulos G."/>
            <person name="Danchin GJ E."/>
        </authorList>
    </citation>
    <scope>NUCLEOTIDE SEQUENCE [LARGE SCALE GENOMIC DNA]</scope>
</reference>
<dbReference type="Proteomes" id="UP000580250">
    <property type="component" value="Unassembled WGS sequence"/>
</dbReference>
<evidence type="ECO:0000313" key="1">
    <source>
        <dbReference type="EMBL" id="CAD2128918.1"/>
    </source>
</evidence>
<dbReference type="EMBL" id="CAJEWN010000007">
    <property type="protein sequence ID" value="CAD2128918.1"/>
    <property type="molecule type" value="Genomic_DNA"/>
</dbReference>
<accession>A0A6V7TNA6</accession>
<protein>
    <submittedName>
        <fullName evidence="1">Uncharacterized protein</fullName>
    </submittedName>
</protein>
<proteinExistence type="predicted"/>
<gene>
    <name evidence="1" type="ORF">MENT_LOCUS2439</name>
</gene>
<comment type="caution">
    <text evidence="1">The sequence shown here is derived from an EMBL/GenBank/DDBJ whole genome shotgun (WGS) entry which is preliminary data.</text>
</comment>